<feature type="compositionally biased region" description="Low complexity" evidence="1">
    <location>
        <begin position="55"/>
        <end position="69"/>
    </location>
</feature>
<reference evidence="2 3" key="1">
    <citation type="submission" date="2014-04" db="EMBL/GenBank/DDBJ databases">
        <authorList>
            <consortium name="DOE Joint Genome Institute"/>
            <person name="Kuo A."/>
            <person name="Tarkka M."/>
            <person name="Buscot F."/>
            <person name="Kohler A."/>
            <person name="Nagy L.G."/>
            <person name="Floudas D."/>
            <person name="Copeland A."/>
            <person name="Barry K.W."/>
            <person name="Cichocki N."/>
            <person name="Veneault-Fourrey C."/>
            <person name="LaButti K."/>
            <person name="Lindquist E.A."/>
            <person name="Lipzen A."/>
            <person name="Lundell T."/>
            <person name="Morin E."/>
            <person name="Murat C."/>
            <person name="Sun H."/>
            <person name="Tunlid A."/>
            <person name="Henrissat B."/>
            <person name="Grigoriev I.V."/>
            <person name="Hibbett D.S."/>
            <person name="Martin F."/>
            <person name="Nordberg H.P."/>
            <person name="Cantor M.N."/>
            <person name="Hua S.X."/>
        </authorList>
    </citation>
    <scope>NUCLEOTIDE SEQUENCE [LARGE SCALE GENOMIC DNA]</scope>
    <source>
        <strain evidence="2 3">F 1598</strain>
    </source>
</reference>
<feature type="compositionally biased region" description="Low complexity" evidence="1">
    <location>
        <begin position="449"/>
        <end position="458"/>
    </location>
</feature>
<organism evidence="2 3">
    <name type="scientific">Piloderma croceum (strain F 1598)</name>
    <dbReference type="NCBI Taxonomy" id="765440"/>
    <lineage>
        <taxon>Eukaryota</taxon>
        <taxon>Fungi</taxon>
        <taxon>Dikarya</taxon>
        <taxon>Basidiomycota</taxon>
        <taxon>Agaricomycotina</taxon>
        <taxon>Agaricomycetes</taxon>
        <taxon>Agaricomycetidae</taxon>
        <taxon>Atheliales</taxon>
        <taxon>Atheliaceae</taxon>
        <taxon>Piloderma</taxon>
    </lineage>
</organism>
<gene>
    <name evidence="2" type="ORF">PILCRDRAFT_94036</name>
</gene>
<evidence type="ECO:0000313" key="2">
    <source>
        <dbReference type="EMBL" id="KIM71080.1"/>
    </source>
</evidence>
<dbReference type="HOGENOM" id="CLU_027086_1_0_1"/>
<accession>A0A0C3EEI5</accession>
<feature type="region of interest" description="Disordered" evidence="1">
    <location>
        <begin position="435"/>
        <end position="465"/>
    </location>
</feature>
<dbReference type="AlphaFoldDB" id="A0A0C3EEI5"/>
<evidence type="ECO:0008006" key="4">
    <source>
        <dbReference type="Google" id="ProtNLM"/>
    </source>
</evidence>
<dbReference type="STRING" id="765440.A0A0C3EEI5"/>
<keyword evidence="3" id="KW-1185">Reference proteome</keyword>
<reference evidence="3" key="2">
    <citation type="submission" date="2015-01" db="EMBL/GenBank/DDBJ databases">
        <title>Evolutionary Origins and Diversification of the Mycorrhizal Mutualists.</title>
        <authorList>
            <consortium name="DOE Joint Genome Institute"/>
            <consortium name="Mycorrhizal Genomics Consortium"/>
            <person name="Kohler A."/>
            <person name="Kuo A."/>
            <person name="Nagy L.G."/>
            <person name="Floudas D."/>
            <person name="Copeland A."/>
            <person name="Barry K.W."/>
            <person name="Cichocki N."/>
            <person name="Veneault-Fourrey C."/>
            <person name="LaButti K."/>
            <person name="Lindquist E.A."/>
            <person name="Lipzen A."/>
            <person name="Lundell T."/>
            <person name="Morin E."/>
            <person name="Murat C."/>
            <person name="Riley R."/>
            <person name="Ohm R."/>
            <person name="Sun H."/>
            <person name="Tunlid A."/>
            <person name="Henrissat B."/>
            <person name="Grigoriev I.V."/>
            <person name="Hibbett D.S."/>
            <person name="Martin F."/>
        </authorList>
    </citation>
    <scope>NUCLEOTIDE SEQUENCE [LARGE SCALE GENOMIC DNA]</scope>
    <source>
        <strain evidence="3">F 1598</strain>
    </source>
</reference>
<sequence>MFNNWKDASNQVVQTAQMQQTLWQENCRLNAEINALQANRQENIAPAWSSHRSPSIAPSDSLSHISSPHSDGRSTYQPATRPAQYPLEVLWSLEDCKNDPDVKISPTNVSRPPMEQAIRHADGTLITTSECAAIKATGRMIKMELLSLPPSRDRQAKDRQKTKTYFRTYYPKEWDAALVKMETQQPLLALCAACWKADHVLGNTLLVKASADSDNDEALDNESDDDDKVQISPESKKCSAGRRPREKKKKQKTTRSRGADAPNDEEVVLTTGDAEPAGPEKPPVITKKQLGLSTFLQQHTAPSLTVDTSFIQVDPTTTFSQEFPLIPHAKELLKSMQSNMSFQSGGPSDDVIAFLDRIENADPHSPDISDDDKNESWGHYQFTAATLTCTSVLISWDSIGNCRRTALEVLDRVMCPAQPKSPLALPAIISTPASQDELNDAAPPNSDVSSLLTSSGSGPMDPAETENACTHAMIQVLTKDELKELIKDHNLTAPGINKRSKDELLSIILQASKDQQPSKQAIDDVLHSRKAKKAATRSTTKT</sequence>
<protein>
    <recommendedName>
        <fullName evidence="4">SAP domain-containing protein</fullName>
    </recommendedName>
</protein>
<name>A0A0C3EEI5_PILCF</name>
<dbReference type="OrthoDB" id="3227833at2759"/>
<dbReference type="InParanoid" id="A0A0C3EEI5"/>
<feature type="compositionally biased region" description="Acidic residues" evidence="1">
    <location>
        <begin position="213"/>
        <end position="227"/>
    </location>
</feature>
<feature type="region of interest" description="Disordered" evidence="1">
    <location>
        <begin position="213"/>
        <end position="285"/>
    </location>
</feature>
<evidence type="ECO:0000256" key="1">
    <source>
        <dbReference type="SAM" id="MobiDB-lite"/>
    </source>
</evidence>
<feature type="region of interest" description="Disordered" evidence="1">
    <location>
        <begin position="45"/>
        <end position="79"/>
    </location>
</feature>
<dbReference type="EMBL" id="KN833511">
    <property type="protein sequence ID" value="KIM71080.1"/>
    <property type="molecule type" value="Genomic_DNA"/>
</dbReference>
<feature type="region of interest" description="Disordered" evidence="1">
    <location>
        <begin position="510"/>
        <end position="542"/>
    </location>
</feature>
<dbReference type="Proteomes" id="UP000054166">
    <property type="component" value="Unassembled WGS sequence"/>
</dbReference>
<feature type="compositionally biased region" description="Basic residues" evidence="1">
    <location>
        <begin position="239"/>
        <end position="255"/>
    </location>
</feature>
<proteinExistence type="predicted"/>
<evidence type="ECO:0000313" key="3">
    <source>
        <dbReference type="Proteomes" id="UP000054166"/>
    </source>
</evidence>